<dbReference type="PANTHER" id="PTHR12469">
    <property type="entry name" value="PROTEIN EMI5 HOMOLOG, MITOCHONDRIAL"/>
    <property type="match status" value="1"/>
</dbReference>
<dbReference type="InterPro" id="IPR036714">
    <property type="entry name" value="SDH_sf"/>
</dbReference>
<organism evidence="6 7">
    <name type="scientific">Neolecta irregularis (strain DAH-3)</name>
    <dbReference type="NCBI Taxonomy" id="1198029"/>
    <lineage>
        <taxon>Eukaryota</taxon>
        <taxon>Fungi</taxon>
        <taxon>Dikarya</taxon>
        <taxon>Ascomycota</taxon>
        <taxon>Taphrinomycotina</taxon>
        <taxon>Neolectales</taxon>
        <taxon>Neolectaceae</taxon>
        <taxon>Neolecta</taxon>
    </lineage>
</organism>
<proteinExistence type="inferred from homology"/>
<dbReference type="SUPFAM" id="SSF109910">
    <property type="entry name" value="YgfY-like"/>
    <property type="match status" value="1"/>
</dbReference>
<evidence type="ECO:0000256" key="3">
    <source>
        <dbReference type="ARBA" id="ARBA00023186"/>
    </source>
</evidence>
<comment type="similarity">
    <text evidence="4">Belongs to the SDHAF2 family.</text>
</comment>
<comment type="subunit">
    <text evidence="4">Interacts with the flavoprotein subunit within the SDH catalytic dimer.</text>
</comment>
<protein>
    <recommendedName>
        <fullName evidence="4">Succinate dehydrogenase assembly factor 2, mitochondrial</fullName>
        <shortName evidence="4">SDH assembly factor 2</shortName>
        <shortName evidence="4">SDHAF2</shortName>
    </recommendedName>
</protein>
<feature type="region of interest" description="Disordered" evidence="5">
    <location>
        <begin position="58"/>
        <end position="90"/>
    </location>
</feature>
<dbReference type="STRING" id="1198029.A0A1U7LNP3"/>
<sequence>MFGLRSVSRWVKGIHLQSTRAYSNAPKAITINLHPPKDSHSLPPEHQLYPTCTSDPPFDRHRPTGERNTVFPRAPTASEAPAGKKALGPDFVASELGSPAERKRKLDSYYEGQLIHSKVVEDEVVQPIKRINEATENMRARLLYQSRKRGILETDLLLSTFASKFLKGFSRDELQEYDRILDCPDWNIYYWATGKKELADDLKGSKIMEKLIVHVRNEARETRRMPDVN</sequence>
<evidence type="ECO:0000256" key="4">
    <source>
        <dbReference type="HAMAP-Rule" id="MF_03057"/>
    </source>
</evidence>
<dbReference type="Proteomes" id="UP000186594">
    <property type="component" value="Unassembled WGS sequence"/>
</dbReference>
<dbReference type="GO" id="GO:0005759">
    <property type="term" value="C:mitochondrial matrix"/>
    <property type="evidence" value="ECO:0007669"/>
    <property type="project" value="UniProtKB-SubCell"/>
</dbReference>
<name>A0A1U7LNP3_NEOID</name>
<dbReference type="GO" id="GO:0034553">
    <property type="term" value="P:mitochondrial respiratory chain complex II assembly"/>
    <property type="evidence" value="ECO:0007669"/>
    <property type="project" value="TreeGrafter"/>
</dbReference>
<dbReference type="Pfam" id="PF03937">
    <property type="entry name" value="Sdh5"/>
    <property type="match status" value="1"/>
</dbReference>
<evidence type="ECO:0000256" key="2">
    <source>
        <dbReference type="ARBA" id="ARBA00023128"/>
    </source>
</evidence>
<dbReference type="FunFam" id="1.10.150.250:FF:000002">
    <property type="entry name" value="Succinate dehydrogenase assembly factor 2, mitochondrial"/>
    <property type="match status" value="1"/>
</dbReference>
<evidence type="ECO:0000256" key="5">
    <source>
        <dbReference type="SAM" id="MobiDB-lite"/>
    </source>
</evidence>
<keyword evidence="3 4" id="KW-0143">Chaperone</keyword>
<dbReference type="InterPro" id="IPR028882">
    <property type="entry name" value="SDHAF2"/>
</dbReference>
<comment type="subcellular location">
    <subcellularLocation>
        <location evidence="1 4">Mitochondrion matrix</location>
    </subcellularLocation>
</comment>
<dbReference type="GO" id="GO:0006121">
    <property type="term" value="P:mitochondrial electron transport, succinate to ubiquinone"/>
    <property type="evidence" value="ECO:0007669"/>
    <property type="project" value="UniProtKB-UniRule"/>
</dbReference>
<dbReference type="AlphaFoldDB" id="A0A1U7LNP3"/>
<evidence type="ECO:0000313" key="7">
    <source>
        <dbReference type="Proteomes" id="UP000186594"/>
    </source>
</evidence>
<dbReference type="InterPro" id="IPR005631">
    <property type="entry name" value="SDH"/>
</dbReference>
<keyword evidence="7" id="KW-1185">Reference proteome</keyword>
<comment type="function">
    <text evidence="4">Plays an essential role in the assembly of succinate dehydrogenase (SDH), an enzyme complex (also referred to as respiratory complex II) that is a component of both the tricarboxylic acid (TCA) cycle and the mitochondrial electron transport chain, and which couples the oxidation of succinate to fumarate with the reduction of ubiquinone (coenzyme Q) to ubiquinol. Required for flavinylation (covalent attachment of FAD) of the flavoprotein subunit of the SDH catalytic dimer.</text>
</comment>
<dbReference type="EMBL" id="LXFE01000906">
    <property type="protein sequence ID" value="OLL24248.1"/>
    <property type="molecule type" value="Genomic_DNA"/>
</dbReference>
<dbReference type="OrthoDB" id="284292at2759"/>
<dbReference type="GO" id="GO:0006099">
    <property type="term" value="P:tricarboxylic acid cycle"/>
    <property type="evidence" value="ECO:0007669"/>
    <property type="project" value="TreeGrafter"/>
</dbReference>
<comment type="caution">
    <text evidence="6">The sequence shown here is derived from an EMBL/GenBank/DDBJ whole genome shotgun (WGS) entry which is preliminary data.</text>
</comment>
<evidence type="ECO:0000256" key="1">
    <source>
        <dbReference type="ARBA" id="ARBA00004305"/>
    </source>
</evidence>
<dbReference type="Gene3D" id="1.10.150.250">
    <property type="entry name" value="Flavinator of succinate dehydrogenase"/>
    <property type="match status" value="1"/>
</dbReference>
<dbReference type="HAMAP" id="MF_03057">
    <property type="entry name" value="SDHAF2"/>
    <property type="match status" value="1"/>
</dbReference>
<gene>
    <name evidence="6" type="ORF">NEOLI_003954</name>
</gene>
<accession>A0A1U7LNP3</accession>
<reference evidence="6 7" key="1">
    <citation type="submission" date="2016-04" db="EMBL/GenBank/DDBJ databases">
        <title>Evolutionary innovation and constraint leading to complex multicellularity in the Ascomycota.</title>
        <authorList>
            <person name="Cisse O."/>
            <person name="Nguyen A."/>
            <person name="Hewitt D.A."/>
            <person name="Jedd G."/>
            <person name="Stajich J.E."/>
        </authorList>
    </citation>
    <scope>NUCLEOTIDE SEQUENCE [LARGE SCALE GENOMIC DNA]</scope>
    <source>
        <strain evidence="6 7">DAH-3</strain>
    </source>
</reference>
<keyword evidence="2 4" id="KW-0496">Mitochondrion</keyword>
<dbReference type="PANTHER" id="PTHR12469:SF2">
    <property type="entry name" value="SUCCINATE DEHYDROGENASE ASSEMBLY FACTOR 2, MITOCHONDRIAL"/>
    <property type="match status" value="1"/>
</dbReference>
<evidence type="ECO:0000313" key="6">
    <source>
        <dbReference type="EMBL" id="OLL24248.1"/>
    </source>
</evidence>